<dbReference type="AlphaFoldDB" id="A0A1H3IAK0"/>
<dbReference type="PANTHER" id="PTHR11601">
    <property type="entry name" value="CYSTEINE DESULFURYLASE FAMILY MEMBER"/>
    <property type="match status" value="1"/>
</dbReference>
<evidence type="ECO:0000259" key="11">
    <source>
        <dbReference type="Pfam" id="PF00266"/>
    </source>
</evidence>
<proteinExistence type="inferred from homology"/>
<evidence type="ECO:0000256" key="9">
    <source>
        <dbReference type="ARBA" id="ARBA00050776"/>
    </source>
</evidence>
<keyword evidence="5" id="KW-0479">Metal-binding</keyword>
<evidence type="ECO:0000256" key="1">
    <source>
        <dbReference type="ARBA" id="ARBA00001933"/>
    </source>
</evidence>
<evidence type="ECO:0000256" key="6">
    <source>
        <dbReference type="ARBA" id="ARBA00022898"/>
    </source>
</evidence>
<keyword evidence="6" id="KW-0663">Pyridoxal phosphate</keyword>
<dbReference type="Gene3D" id="3.40.640.10">
    <property type="entry name" value="Type I PLP-dependent aspartate aminotransferase-like (Major domain)"/>
    <property type="match status" value="1"/>
</dbReference>
<dbReference type="EC" id="2.8.1.7" evidence="3"/>
<organism evidence="12 13">
    <name type="scientific">Eubacterium barkeri</name>
    <name type="common">Clostridium barkeri</name>
    <dbReference type="NCBI Taxonomy" id="1528"/>
    <lineage>
        <taxon>Bacteria</taxon>
        <taxon>Bacillati</taxon>
        <taxon>Bacillota</taxon>
        <taxon>Clostridia</taxon>
        <taxon>Eubacteriales</taxon>
        <taxon>Eubacteriaceae</taxon>
        <taxon>Eubacterium</taxon>
    </lineage>
</organism>
<comment type="catalytic activity">
    <reaction evidence="9">
        <text>(sulfur carrier)-H + L-cysteine = (sulfur carrier)-SH + L-alanine</text>
        <dbReference type="Rhea" id="RHEA:43892"/>
        <dbReference type="Rhea" id="RHEA-COMP:14737"/>
        <dbReference type="Rhea" id="RHEA-COMP:14739"/>
        <dbReference type="ChEBI" id="CHEBI:29917"/>
        <dbReference type="ChEBI" id="CHEBI:35235"/>
        <dbReference type="ChEBI" id="CHEBI:57972"/>
        <dbReference type="ChEBI" id="CHEBI:64428"/>
        <dbReference type="EC" id="2.8.1.7"/>
    </reaction>
</comment>
<dbReference type="Gene3D" id="1.10.260.50">
    <property type="match status" value="1"/>
</dbReference>
<dbReference type="InterPro" id="IPR020578">
    <property type="entry name" value="Aminotrans_V_PyrdxlP_BS"/>
</dbReference>
<dbReference type="PROSITE" id="PS00595">
    <property type="entry name" value="AA_TRANSFER_CLASS_5"/>
    <property type="match status" value="1"/>
</dbReference>
<evidence type="ECO:0000256" key="4">
    <source>
        <dbReference type="ARBA" id="ARBA00022679"/>
    </source>
</evidence>
<keyword evidence="4" id="KW-0808">Transferase</keyword>
<keyword evidence="7" id="KW-0408">Iron</keyword>
<keyword evidence="8" id="KW-0411">Iron-sulfur</keyword>
<keyword evidence="13" id="KW-1185">Reference proteome</keyword>
<dbReference type="SUPFAM" id="SSF53383">
    <property type="entry name" value="PLP-dependent transferases"/>
    <property type="match status" value="1"/>
</dbReference>
<dbReference type="GO" id="GO:0046872">
    <property type="term" value="F:metal ion binding"/>
    <property type="evidence" value="ECO:0007669"/>
    <property type="project" value="UniProtKB-KW"/>
</dbReference>
<dbReference type="InterPro" id="IPR016454">
    <property type="entry name" value="Cysteine_dSase"/>
</dbReference>
<dbReference type="EMBL" id="FNOU01000022">
    <property type="protein sequence ID" value="SDY24727.1"/>
    <property type="molecule type" value="Genomic_DNA"/>
</dbReference>
<evidence type="ECO:0000256" key="7">
    <source>
        <dbReference type="ARBA" id="ARBA00023004"/>
    </source>
</evidence>
<dbReference type="GO" id="GO:0051536">
    <property type="term" value="F:iron-sulfur cluster binding"/>
    <property type="evidence" value="ECO:0007669"/>
    <property type="project" value="UniProtKB-KW"/>
</dbReference>
<dbReference type="PANTHER" id="PTHR11601:SF34">
    <property type="entry name" value="CYSTEINE DESULFURASE"/>
    <property type="match status" value="1"/>
</dbReference>
<evidence type="ECO:0000313" key="12">
    <source>
        <dbReference type="EMBL" id="SDY24727.1"/>
    </source>
</evidence>
<sequence length="389" mass="41915">MKKIYLDNAATTCPHPRVIARMCQALESGYANPSALYNLGIDMEKQIEGVRSHIAKTLGAASEEIIFTSGGTEGDNTLIKGLVEIKRPDVLKTARIVTTTIEHPAVKDVFKLYEEHGVDVVWLPVDSQGHVDLAALEAAVDHRTILVSIIGVNNEIGTIQNLKKIGSIIKGANPDCVFHTDYVQGYMKEPLDVTACKLDAVTLCGHKICGPKGIGAIYLKGGLRIKPLLLGGGQERGLRSGTENTPSILGFDEAITVMEEEPQDLHGRMAAYRAIMVEALNGIEGICFNGDPQGSPYVLSASIPGIRGEVLLHSLEARGVYVSTGSACSSHKKEKQSVLKAIHLPVDLAEGTIRISFSILTTEAEVREGAAVIAEEAAKLQKWMNFKKK</sequence>
<dbReference type="STRING" id="1528.SAMN04488579_1228"/>
<evidence type="ECO:0000256" key="2">
    <source>
        <dbReference type="ARBA" id="ARBA00006490"/>
    </source>
</evidence>
<dbReference type="OrthoDB" id="9808002at2"/>
<dbReference type="Proteomes" id="UP000199652">
    <property type="component" value="Unassembled WGS sequence"/>
</dbReference>
<evidence type="ECO:0000256" key="3">
    <source>
        <dbReference type="ARBA" id="ARBA00012239"/>
    </source>
</evidence>
<comment type="cofactor">
    <cofactor evidence="1 10">
        <name>pyridoxal 5'-phosphate</name>
        <dbReference type="ChEBI" id="CHEBI:597326"/>
    </cofactor>
</comment>
<evidence type="ECO:0000256" key="5">
    <source>
        <dbReference type="ARBA" id="ARBA00022723"/>
    </source>
</evidence>
<dbReference type="PIRSF" id="PIRSF005572">
    <property type="entry name" value="NifS"/>
    <property type="match status" value="1"/>
</dbReference>
<evidence type="ECO:0000313" key="13">
    <source>
        <dbReference type="Proteomes" id="UP000199652"/>
    </source>
</evidence>
<protein>
    <recommendedName>
        <fullName evidence="3">cysteine desulfurase</fullName>
        <ecNumber evidence="3">2.8.1.7</ecNumber>
    </recommendedName>
</protein>
<dbReference type="RefSeq" id="WP_090246540.1">
    <property type="nucleotide sequence ID" value="NZ_FNOU01000022.1"/>
</dbReference>
<dbReference type="InterPro" id="IPR015422">
    <property type="entry name" value="PyrdxlP-dep_Trfase_small"/>
</dbReference>
<dbReference type="GO" id="GO:0031071">
    <property type="term" value="F:cysteine desulfurase activity"/>
    <property type="evidence" value="ECO:0007669"/>
    <property type="project" value="UniProtKB-EC"/>
</dbReference>
<dbReference type="InterPro" id="IPR015421">
    <property type="entry name" value="PyrdxlP-dep_Trfase_major"/>
</dbReference>
<dbReference type="InterPro" id="IPR015424">
    <property type="entry name" value="PyrdxlP-dep_Trfase"/>
</dbReference>
<evidence type="ECO:0000256" key="8">
    <source>
        <dbReference type="ARBA" id="ARBA00023014"/>
    </source>
</evidence>
<comment type="similarity">
    <text evidence="2">Belongs to the class-V pyridoxal-phosphate-dependent aminotransferase family. NifS/IscS subfamily.</text>
</comment>
<dbReference type="Gene3D" id="3.90.1150.10">
    <property type="entry name" value="Aspartate Aminotransferase, domain 1"/>
    <property type="match status" value="1"/>
</dbReference>
<accession>A0A1H3IAK0</accession>
<name>A0A1H3IAK0_EUBBA</name>
<dbReference type="Pfam" id="PF00266">
    <property type="entry name" value="Aminotran_5"/>
    <property type="match status" value="1"/>
</dbReference>
<evidence type="ECO:0000256" key="10">
    <source>
        <dbReference type="RuleBase" id="RU004504"/>
    </source>
</evidence>
<dbReference type="InterPro" id="IPR000192">
    <property type="entry name" value="Aminotrans_V_dom"/>
</dbReference>
<reference evidence="13" key="1">
    <citation type="submission" date="2016-10" db="EMBL/GenBank/DDBJ databases">
        <authorList>
            <person name="Varghese N."/>
            <person name="Submissions S."/>
        </authorList>
    </citation>
    <scope>NUCLEOTIDE SEQUENCE [LARGE SCALE GENOMIC DNA]</scope>
    <source>
        <strain evidence="13">VPI 5359</strain>
    </source>
</reference>
<gene>
    <name evidence="12" type="ORF">SAMN04488579_1228</name>
</gene>
<feature type="domain" description="Aminotransferase class V" evidence="11">
    <location>
        <begin position="4"/>
        <end position="367"/>
    </location>
</feature>